<gene>
    <name evidence="6" type="ORF">AS189_16190</name>
</gene>
<evidence type="ECO:0000256" key="2">
    <source>
        <dbReference type="ARBA" id="ARBA00023125"/>
    </source>
</evidence>
<accession>A0A0S2M2T1</accession>
<evidence type="ECO:0000256" key="3">
    <source>
        <dbReference type="ARBA" id="ARBA00023163"/>
    </source>
</evidence>
<evidence type="ECO:0000256" key="4">
    <source>
        <dbReference type="SAM" id="Coils"/>
    </source>
</evidence>
<dbReference type="InterPro" id="IPR001867">
    <property type="entry name" value="OmpR/PhoB-type_DNA-bd"/>
</dbReference>
<dbReference type="OrthoDB" id="3928741at2"/>
<dbReference type="InterPro" id="IPR036388">
    <property type="entry name" value="WH-like_DNA-bd_sf"/>
</dbReference>
<dbReference type="GO" id="GO:0000160">
    <property type="term" value="P:phosphorelay signal transduction system"/>
    <property type="evidence" value="ECO:0007669"/>
    <property type="project" value="InterPro"/>
</dbReference>
<keyword evidence="1" id="KW-0805">Transcription regulation</keyword>
<keyword evidence="4" id="KW-0175">Coiled coil</keyword>
<dbReference type="AlphaFoldDB" id="A0A0S2M2T1"/>
<evidence type="ECO:0000256" key="1">
    <source>
        <dbReference type="ARBA" id="ARBA00023015"/>
    </source>
</evidence>
<proteinExistence type="predicted"/>
<protein>
    <submittedName>
        <fullName evidence="6">Transcriptional regulator</fullName>
    </submittedName>
</protein>
<dbReference type="EMBL" id="CP013200">
    <property type="protein sequence ID" value="ALO67735.1"/>
    <property type="molecule type" value="Genomic_DNA"/>
</dbReference>
<sequence length="421" mass="45764">MSPEHPLLESQPSMRTLVRESWQRSLDALATPAGLSPPAVWESRELKDFRRDHPLAAIMPVITKLLVEPSHDTGLLIAVGDEHGRLLWVEGDSVARRNGENINFATGADWSETVVGTSAPGTALVLGKSVQIVGHEHFNPAVHSWSCTAVPVHDPDSGAVLGVVDITGGVEAVGANTLSLVQASVAAAEAQLRIERLERRAEQERRTWFSSSASAGTVDTASAKKPLYRDSLQILGRDQGLLHVAGQAVTLSERHTEIMAMLALHPDGLSAEELTDKVYPEGTSLTSIRAEMVRLRKLLRGAAPTLVPESRPYRLPRALVVDAEQVRNYLDRGAHRLALNIYRGEVMPRSLAPEIEVIRHRVAVQLREAILADASPEALLGYLQLPEAADDVEAWRTALRLLPPRSPKRAAVVAHLEALEG</sequence>
<dbReference type="Gene3D" id="3.30.450.40">
    <property type="match status" value="1"/>
</dbReference>
<dbReference type="RefSeq" id="WP_062291160.1">
    <property type="nucleotide sequence ID" value="NZ_CP013200.1"/>
</dbReference>
<feature type="domain" description="OmpR/PhoB-type" evidence="5">
    <location>
        <begin position="246"/>
        <end position="315"/>
    </location>
</feature>
<organism evidence="6 7">
    <name type="scientific">Arthrobacter alpinus</name>
    <dbReference type="NCBI Taxonomy" id="656366"/>
    <lineage>
        <taxon>Bacteria</taxon>
        <taxon>Bacillati</taxon>
        <taxon>Actinomycetota</taxon>
        <taxon>Actinomycetes</taxon>
        <taxon>Micrococcales</taxon>
        <taxon>Micrococcaceae</taxon>
        <taxon>Arthrobacter</taxon>
    </lineage>
</organism>
<dbReference type="SUPFAM" id="SSF46894">
    <property type="entry name" value="C-terminal effector domain of the bipartite response regulators"/>
    <property type="match status" value="1"/>
</dbReference>
<reference evidence="6 7" key="2">
    <citation type="journal article" date="2016" name="J. Biotechnol.">
        <title>Complete genome sequence of Arthrobacter alpinus ERGS4:06, a yellow pigmented bacterium tolerant to cold and radiations isolated from Sikkim Himalaya.</title>
        <authorList>
            <person name="Kumar R."/>
            <person name="Singh D."/>
            <person name="Swarnkar M.K."/>
            <person name="Singh A.K."/>
            <person name="Kumar S."/>
        </authorList>
    </citation>
    <scope>NUCLEOTIDE SEQUENCE [LARGE SCALE GENOMIC DNA]</scope>
    <source>
        <strain evidence="6 7">ERGS4:06</strain>
    </source>
</reference>
<evidence type="ECO:0000313" key="7">
    <source>
        <dbReference type="Proteomes" id="UP000059574"/>
    </source>
</evidence>
<dbReference type="Proteomes" id="UP000059574">
    <property type="component" value="Chromosome"/>
</dbReference>
<dbReference type="GO" id="GO:0003677">
    <property type="term" value="F:DNA binding"/>
    <property type="evidence" value="ECO:0007669"/>
    <property type="project" value="UniProtKB-KW"/>
</dbReference>
<keyword evidence="3" id="KW-0804">Transcription</keyword>
<evidence type="ECO:0000259" key="5">
    <source>
        <dbReference type="SMART" id="SM00862"/>
    </source>
</evidence>
<feature type="coiled-coil region" evidence="4">
    <location>
        <begin position="180"/>
        <end position="207"/>
    </location>
</feature>
<dbReference type="InterPro" id="IPR029016">
    <property type="entry name" value="GAF-like_dom_sf"/>
</dbReference>
<reference evidence="7" key="1">
    <citation type="submission" date="2015-11" db="EMBL/GenBank/DDBJ databases">
        <authorList>
            <person name="Kumar R."/>
            <person name="Singh D."/>
            <person name="Swarnkar M.K."/>
            <person name="Singh A.K."/>
            <person name="Kumar S."/>
        </authorList>
    </citation>
    <scope>NUCLEOTIDE SEQUENCE [LARGE SCALE GENOMIC DNA]</scope>
    <source>
        <strain evidence="7">ERGS4:06</strain>
    </source>
</reference>
<name>A0A0S2M2T1_9MICC</name>
<dbReference type="InterPro" id="IPR016032">
    <property type="entry name" value="Sig_transdc_resp-reg_C-effctor"/>
</dbReference>
<keyword evidence="2" id="KW-0238">DNA-binding</keyword>
<dbReference type="GO" id="GO:0006355">
    <property type="term" value="P:regulation of DNA-templated transcription"/>
    <property type="evidence" value="ECO:0007669"/>
    <property type="project" value="InterPro"/>
</dbReference>
<evidence type="ECO:0000313" key="6">
    <source>
        <dbReference type="EMBL" id="ALO67735.1"/>
    </source>
</evidence>
<dbReference type="Gene3D" id="1.10.10.10">
    <property type="entry name" value="Winged helix-like DNA-binding domain superfamily/Winged helix DNA-binding domain"/>
    <property type="match status" value="1"/>
</dbReference>
<dbReference type="SMART" id="SM00862">
    <property type="entry name" value="Trans_reg_C"/>
    <property type="match status" value="1"/>
</dbReference>